<feature type="domain" description="Leucine-binding protein" evidence="4">
    <location>
        <begin position="35"/>
        <end position="384"/>
    </location>
</feature>
<keyword evidence="3" id="KW-0029">Amino-acid transport</keyword>
<evidence type="ECO:0000259" key="4">
    <source>
        <dbReference type="Pfam" id="PF13458"/>
    </source>
</evidence>
<organism evidence="5 6">
    <name type="scientific">Agrobacterium tumefaciens str. B6</name>
    <dbReference type="NCBI Taxonomy" id="1183423"/>
    <lineage>
        <taxon>Bacteria</taxon>
        <taxon>Pseudomonadati</taxon>
        <taxon>Pseudomonadota</taxon>
        <taxon>Alphaproteobacteria</taxon>
        <taxon>Hyphomicrobiales</taxon>
        <taxon>Rhizobiaceae</taxon>
        <taxon>Rhizobium/Agrobacterium group</taxon>
        <taxon>Agrobacterium</taxon>
        <taxon>Agrobacterium tumefaciens complex</taxon>
    </lineage>
</organism>
<comment type="similarity">
    <text evidence="1">Belongs to the leucine-binding protein family.</text>
</comment>
<comment type="caution">
    <text evidence="5">The sequence shown here is derived from an EMBL/GenBank/DDBJ whole genome shotgun (WGS) entry which is preliminary data.</text>
</comment>
<dbReference type="PANTHER" id="PTHR30483:SF6">
    <property type="entry name" value="PERIPLASMIC BINDING PROTEIN OF ABC TRANSPORTER FOR NATURAL AMINO ACIDS"/>
    <property type="match status" value="1"/>
</dbReference>
<dbReference type="InterPro" id="IPR028082">
    <property type="entry name" value="Peripla_BP_I"/>
</dbReference>
<evidence type="ECO:0000256" key="3">
    <source>
        <dbReference type="ARBA" id="ARBA00022970"/>
    </source>
</evidence>
<evidence type="ECO:0000256" key="2">
    <source>
        <dbReference type="ARBA" id="ARBA00022729"/>
    </source>
</evidence>
<dbReference type="Pfam" id="PF13458">
    <property type="entry name" value="Peripla_BP_6"/>
    <property type="match status" value="1"/>
</dbReference>
<name>A0A822V6R0_AGRTU</name>
<dbReference type="Gene3D" id="3.40.50.2300">
    <property type="match status" value="2"/>
</dbReference>
<keyword evidence="2" id="KW-0732">Signal</keyword>
<proteinExistence type="inferred from homology"/>
<dbReference type="AlphaFoldDB" id="A0A822V6R0"/>
<dbReference type="GO" id="GO:0006865">
    <property type="term" value="P:amino acid transport"/>
    <property type="evidence" value="ECO:0007669"/>
    <property type="project" value="UniProtKB-KW"/>
</dbReference>
<keyword evidence="3" id="KW-0813">Transport</keyword>
<dbReference type="SUPFAM" id="SSF53822">
    <property type="entry name" value="Periplasmic binding protein-like I"/>
    <property type="match status" value="1"/>
</dbReference>
<evidence type="ECO:0000313" key="5">
    <source>
        <dbReference type="EMBL" id="CVI25188.1"/>
    </source>
</evidence>
<gene>
    <name evidence="5" type="ORF">AGR4A_pAt30003</name>
</gene>
<dbReference type="Proteomes" id="UP000192074">
    <property type="component" value="Unassembled WGS sequence"/>
</dbReference>
<dbReference type="CDD" id="cd06337">
    <property type="entry name" value="PBP1_ABC_ligand_binding-like"/>
    <property type="match status" value="1"/>
</dbReference>
<dbReference type="RefSeq" id="WP_080868779.1">
    <property type="nucleotide sequence ID" value="NZ_LT009760.1"/>
</dbReference>
<dbReference type="EMBL" id="FCNL01000042">
    <property type="protein sequence ID" value="CVI25188.1"/>
    <property type="molecule type" value="Genomic_DNA"/>
</dbReference>
<protein>
    <submittedName>
        <fullName evidence="5">Putative ABC transporter substrate-binding protein</fullName>
    </submittedName>
</protein>
<evidence type="ECO:0000256" key="1">
    <source>
        <dbReference type="ARBA" id="ARBA00010062"/>
    </source>
</evidence>
<accession>A0A822V6R0</accession>
<reference evidence="5 6" key="1">
    <citation type="submission" date="2016-01" db="EMBL/GenBank/DDBJ databases">
        <authorList>
            <person name="Regsiter A."/>
            <person name="william w."/>
        </authorList>
    </citation>
    <scope>NUCLEOTIDE SEQUENCE [LARGE SCALE GENOMIC DNA]</scope>
    <source>
        <strain evidence="5 6">B6</strain>
    </source>
</reference>
<evidence type="ECO:0000313" key="6">
    <source>
        <dbReference type="Proteomes" id="UP000192074"/>
    </source>
</evidence>
<dbReference type="PANTHER" id="PTHR30483">
    <property type="entry name" value="LEUCINE-SPECIFIC-BINDING PROTEIN"/>
    <property type="match status" value="1"/>
</dbReference>
<dbReference type="PROSITE" id="PS51318">
    <property type="entry name" value="TAT"/>
    <property type="match status" value="1"/>
</dbReference>
<dbReference type="InterPro" id="IPR006311">
    <property type="entry name" value="TAT_signal"/>
</dbReference>
<dbReference type="InterPro" id="IPR051010">
    <property type="entry name" value="BCAA_transport"/>
</dbReference>
<sequence length="419" mass="44566">MRITGLNRRTFIQATAFAVAAPALPKGRALAAGKSIRVGFVTPQTGPLAFFGEPDRFLLERFKSALEQGANGRPIEILLKDSQSNPSRASELASQLALKDEVSLLITAGGPDTVIPVADQAELNGIPMIGTACPWQPFVFGRNSTPDKGFDWSYLFAFGLEDVIAAYMGLWGTLDTNKKVGLLFPNDADGNAWGDPKFGFPPALAGEGYTVVDTGRYTPMAEDFTAQITKMKTEGVDIVAATMIPPEFFAFWSQAKQQGFQPKIATIGKALLLPTTLEAIGPTADGLSTEVAWHPSYPSRSATTGDTSSVVAKEWQGATGRQWTQAIGIKHALLDVAVDVLKRASDPADPGSVVEAIRATKTDTLLGTVDWSASHIKNVAKVPIVGGQWRQADGKFDIAICANPTGAAIPVADKLRPLA</sequence>
<dbReference type="InterPro" id="IPR028081">
    <property type="entry name" value="Leu-bd"/>
</dbReference>